<gene>
    <name evidence="1" type="ORF">SAMN04515666_101902</name>
</gene>
<sequence>MSNDTVGDAFGGLVVLAFDLLDSEIQRSPERLAEILKSPVVLSTAQKGLLSFANAKLKSQTTQLSSEDIQKLRSIGDDVLSKAADEYFKQIKKSSNYKALEKQVDAFKAAASSSALGVWVDQHKGIVYVVGAALALGAGAALFVTKPNNGAVTLGLQQLEKLKFEVVKLGALKLGVGGIVFDPTAELVGAKLTGKLKWDRLKLDLSMQVVTKSAAIEKVEGEVMVQYGSFELSGIVKKDVTKPTVDLNLKLSATDDRFNVSVAAQVKDGQFGGSASAGYKITKGLDLNAELSRTNRSDAPGGPENLFMIKLTGTFP</sequence>
<evidence type="ECO:0000313" key="2">
    <source>
        <dbReference type="Proteomes" id="UP000199664"/>
    </source>
</evidence>
<dbReference type="STRING" id="1036779.SAMN04515666_101902"/>
<reference evidence="2" key="1">
    <citation type="submission" date="2016-10" db="EMBL/GenBank/DDBJ databases">
        <authorList>
            <person name="Varghese N."/>
            <person name="Submissions S."/>
        </authorList>
    </citation>
    <scope>NUCLEOTIDE SEQUENCE [LARGE SCALE GENOMIC DNA]</scope>
    <source>
        <strain evidence="2">LMG 26383,CCUG 61248,R- 45681</strain>
    </source>
</reference>
<proteinExistence type="predicted"/>
<dbReference type="AlphaFoldDB" id="A0A1H7IEF2"/>
<name>A0A1H7IEF2_9HYPH</name>
<organism evidence="1 2">
    <name type="scientific">Bosea lupini</name>
    <dbReference type="NCBI Taxonomy" id="1036779"/>
    <lineage>
        <taxon>Bacteria</taxon>
        <taxon>Pseudomonadati</taxon>
        <taxon>Pseudomonadota</taxon>
        <taxon>Alphaproteobacteria</taxon>
        <taxon>Hyphomicrobiales</taxon>
        <taxon>Boseaceae</taxon>
        <taxon>Bosea</taxon>
    </lineage>
</organism>
<dbReference type="Proteomes" id="UP000199664">
    <property type="component" value="Unassembled WGS sequence"/>
</dbReference>
<keyword evidence="2" id="KW-1185">Reference proteome</keyword>
<dbReference type="EMBL" id="FOAN01000001">
    <property type="protein sequence ID" value="SEK59005.1"/>
    <property type="molecule type" value="Genomic_DNA"/>
</dbReference>
<accession>A0A1H7IEF2</accession>
<dbReference type="OrthoDB" id="8151461at2"/>
<evidence type="ECO:0000313" key="1">
    <source>
        <dbReference type="EMBL" id="SEK59005.1"/>
    </source>
</evidence>
<dbReference type="RefSeq" id="WP_091830099.1">
    <property type="nucleotide sequence ID" value="NZ_FOAN01000001.1"/>
</dbReference>
<protein>
    <submittedName>
        <fullName evidence="1">Uncharacterized protein</fullName>
    </submittedName>
</protein>